<comment type="caution">
    <text evidence="1">The sequence shown here is derived from an EMBL/GenBank/DDBJ whole genome shotgun (WGS) entry which is preliminary data.</text>
</comment>
<gene>
    <name evidence="1" type="ORF">GK047_20495</name>
</gene>
<name>A0A6G4A222_9BACL</name>
<organism evidence="1">
    <name type="scientific">Paenibacillus sp. SYP-B3998</name>
    <dbReference type="NCBI Taxonomy" id="2678564"/>
    <lineage>
        <taxon>Bacteria</taxon>
        <taxon>Bacillati</taxon>
        <taxon>Bacillota</taxon>
        <taxon>Bacilli</taxon>
        <taxon>Bacillales</taxon>
        <taxon>Paenibacillaceae</taxon>
        <taxon>Paenibacillus</taxon>
    </lineage>
</organism>
<accession>A0A6G4A222</accession>
<protein>
    <submittedName>
        <fullName evidence="1">Uncharacterized protein</fullName>
    </submittedName>
</protein>
<proteinExistence type="predicted"/>
<dbReference type="InterPro" id="IPR016193">
    <property type="entry name" value="Cytidine_deaminase-like"/>
</dbReference>
<dbReference type="AlphaFoldDB" id="A0A6G4A222"/>
<reference evidence="1" key="1">
    <citation type="submission" date="2020-02" db="EMBL/GenBank/DDBJ databases">
        <authorList>
            <person name="Shen X.-R."/>
            <person name="Zhang Y.-X."/>
        </authorList>
    </citation>
    <scope>NUCLEOTIDE SEQUENCE</scope>
    <source>
        <strain evidence="1">SYP-B3998</strain>
    </source>
</reference>
<dbReference type="RefSeq" id="WP_163951095.1">
    <property type="nucleotide sequence ID" value="NZ_JAAIKC010000009.1"/>
</dbReference>
<dbReference type="EMBL" id="JAAIKC010000009">
    <property type="protein sequence ID" value="NEW08380.1"/>
    <property type="molecule type" value="Genomic_DNA"/>
</dbReference>
<sequence length="91" mass="10310">MIYAIRIEGEKTHGGTIYVTLEPCSYHRRTGTAFVEGIGVDKMKDAIILGDVSMRPVGVDSRFVGYPISSNGSMKEGIHNEIWFRYRRYAH</sequence>
<evidence type="ECO:0000313" key="1">
    <source>
        <dbReference type="EMBL" id="NEW08380.1"/>
    </source>
</evidence>
<dbReference type="SUPFAM" id="SSF53927">
    <property type="entry name" value="Cytidine deaminase-like"/>
    <property type="match status" value="1"/>
</dbReference>
<dbReference type="GO" id="GO:0003824">
    <property type="term" value="F:catalytic activity"/>
    <property type="evidence" value="ECO:0007669"/>
    <property type="project" value="InterPro"/>
</dbReference>